<comment type="caution">
    <text evidence="1">The sequence shown here is derived from an EMBL/GenBank/DDBJ whole genome shotgun (WGS) entry which is preliminary data.</text>
</comment>
<gene>
    <name evidence="1" type="primary">g4677</name>
    <name evidence="1" type="ORF">VP750_LOCUS3990</name>
</gene>
<keyword evidence="2" id="KW-1185">Reference proteome</keyword>
<dbReference type="EMBL" id="CAXHTA020000007">
    <property type="protein sequence ID" value="CAL5222331.1"/>
    <property type="molecule type" value="Genomic_DNA"/>
</dbReference>
<organism evidence="1 2">
    <name type="scientific">Coccomyxa viridis</name>
    <dbReference type="NCBI Taxonomy" id="1274662"/>
    <lineage>
        <taxon>Eukaryota</taxon>
        <taxon>Viridiplantae</taxon>
        <taxon>Chlorophyta</taxon>
        <taxon>core chlorophytes</taxon>
        <taxon>Trebouxiophyceae</taxon>
        <taxon>Trebouxiophyceae incertae sedis</taxon>
        <taxon>Coccomyxaceae</taxon>
        <taxon>Coccomyxa</taxon>
    </lineage>
</organism>
<reference evidence="1 2" key="1">
    <citation type="submission" date="2024-06" db="EMBL/GenBank/DDBJ databases">
        <authorList>
            <person name="Kraege A."/>
            <person name="Thomma B."/>
        </authorList>
    </citation>
    <scope>NUCLEOTIDE SEQUENCE [LARGE SCALE GENOMIC DNA]</scope>
</reference>
<sequence length="223" mass="24386">MMQHSSALQTQVRPCACLTARGQPSASLRIPNAPSRLSAPQRRITSRGYAHHAARLSSRVLCSAQQATGEGTLISKTEIPAFIPRQDLMAQLLRWAQNEATDPDTIGKYGLPIKVAPFNKEDGRLWGLTFSILRDGALATELGLRYDEEEVLKHEFVGRGADGFPTLEGNSVAIHGKNLEIRKLDSNTVDEVSRTAIRGICSELVAAINKYYAFGSCFVDDTT</sequence>
<dbReference type="Proteomes" id="UP001497392">
    <property type="component" value="Unassembled WGS sequence"/>
</dbReference>
<proteinExistence type="predicted"/>
<evidence type="ECO:0000313" key="2">
    <source>
        <dbReference type="Proteomes" id="UP001497392"/>
    </source>
</evidence>
<evidence type="ECO:0000313" key="1">
    <source>
        <dbReference type="EMBL" id="CAL5222331.1"/>
    </source>
</evidence>
<accession>A0ABP1FQY2</accession>
<protein>
    <submittedName>
        <fullName evidence="1">G4677 protein</fullName>
    </submittedName>
</protein>
<name>A0ABP1FQY2_9CHLO</name>